<evidence type="ECO:0000313" key="2">
    <source>
        <dbReference type="Proteomes" id="UP001151760"/>
    </source>
</evidence>
<organism evidence="1 2">
    <name type="scientific">Tanacetum coccineum</name>
    <dbReference type="NCBI Taxonomy" id="301880"/>
    <lineage>
        <taxon>Eukaryota</taxon>
        <taxon>Viridiplantae</taxon>
        <taxon>Streptophyta</taxon>
        <taxon>Embryophyta</taxon>
        <taxon>Tracheophyta</taxon>
        <taxon>Spermatophyta</taxon>
        <taxon>Magnoliopsida</taxon>
        <taxon>eudicotyledons</taxon>
        <taxon>Gunneridae</taxon>
        <taxon>Pentapetalae</taxon>
        <taxon>asterids</taxon>
        <taxon>campanulids</taxon>
        <taxon>Asterales</taxon>
        <taxon>Asteraceae</taxon>
        <taxon>Asteroideae</taxon>
        <taxon>Anthemideae</taxon>
        <taxon>Anthemidinae</taxon>
        <taxon>Tanacetum</taxon>
    </lineage>
</organism>
<name>A0ABQ4X350_9ASTR</name>
<dbReference type="Proteomes" id="UP001151760">
    <property type="component" value="Unassembled WGS sequence"/>
</dbReference>
<keyword evidence="2" id="KW-1185">Reference proteome</keyword>
<gene>
    <name evidence="1" type="ORF">Tco_0654277</name>
</gene>
<comment type="caution">
    <text evidence="1">The sequence shown here is derived from an EMBL/GenBank/DDBJ whole genome shotgun (WGS) entry which is preliminary data.</text>
</comment>
<reference evidence="1" key="2">
    <citation type="submission" date="2022-01" db="EMBL/GenBank/DDBJ databases">
        <authorList>
            <person name="Yamashiro T."/>
            <person name="Shiraishi A."/>
            <person name="Satake H."/>
            <person name="Nakayama K."/>
        </authorList>
    </citation>
    <scope>NUCLEOTIDE SEQUENCE</scope>
</reference>
<evidence type="ECO:0000313" key="1">
    <source>
        <dbReference type="EMBL" id="GJS59493.1"/>
    </source>
</evidence>
<sequence length="118" mass="13424">MLHYFFGHVYFLLSECGHPISAGIDSFRSLVNENGVLHYWNLSLYGVPKVHEEISSTSSCYLCPVIAFILPPTLLLLKGPALSIPHIVEGRRCDWRSNLSTRGFRRTGLCSWHFLDML</sequence>
<dbReference type="EMBL" id="BQNB010009154">
    <property type="protein sequence ID" value="GJS59493.1"/>
    <property type="molecule type" value="Genomic_DNA"/>
</dbReference>
<proteinExistence type="predicted"/>
<protein>
    <submittedName>
        <fullName evidence="1">Uncharacterized protein</fullName>
    </submittedName>
</protein>
<reference evidence="1" key="1">
    <citation type="journal article" date="2022" name="Int. J. Mol. Sci.">
        <title>Draft Genome of Tanacetum Coccineum: Genomic Comparison of Closely Related Tanacetum-Family Plants.</title>
        <authorList>
            <person name="Yamashiro T."/>
            <person name="Shiraishi A."/>
            <person name="Nakayama K."/>
            <person name="Satake H."/>
        </authorList>
    </citation>
    <scope>NUCLEOTIDE SEQUENCE</scope>
</reference>
<accession>A0ABQ4X350</accession>